<protein>
    <submittedName>
        <fullName evidence="2">Uncharacterized protein</fullName>
    </submittedName>
</protein>
<dbReference type="VEuPathDB" id="FungiDB:ASPWEDRAFT_166284"/>
<feature type="compositionally biased region" description="Polar residues" evidence="1">
    <location>
        <begin position="11"/>
        <end position="28"/>
    </location>
</feature>
<feature type="region of interest" description="Disordered" evidence="1">
    <location>
        <begin position="1"/>
        <end position="118"/>
    </location>
</feature>
<dbReference type="EMBL" id="KV878209">
    <property type="protein sequence ID" value="OJJ40201.1"/>
    <property type="molecule type" value="Genomic_DNA"/>
</dbReference>
<feature type="compositionally biased region" description="Pro residues" evidence="1">
    <location>
        <begin position="149"/>
        <end position="161"/>
    </location>
</feature>
<dbReference type="RefSeq" id="XP_040693877.1">
    <property type="nucleotide sequence ID" value="XM_040829968.1"/>
</dbReference>
<dbReference type="OrthoDB" id="2530523at2759"/>
<name>A0A1L9RZ26_ASPWE</name>
<feature type="region of interest" description="Disordered" evidence="1">
    <location>
        <begin position="254"/>
        <end position="320"/>
    </location>
</feature>
<dbReference type="Proteomes" id="UP000184383">
    <property type="component" value="Unassembled WGS sequence"/>
</dbReference>
<accession>A0A1L9RZ26</accession>
<sequence length="320" mass="33500">MDPNATGYPALQQQQHHTGYPVTTQSPHGQLPFYPNPMPPFPQSKTPSQQQQQQHSFGAVPMQQPGGPGGAMMPSGFPQHPSGPHANFSAPPFAQPPVPTTMSQFLPPQGTSTSSIPTTAAHAFPQNMASVSANNMLPAQQRPVQLQQPPQPQPQAQPQPNPAQAEPQGPAAAREKARVATLLDINSMLLEEVVNLRAAGKAGGPPVPQDGSPAADPEAAKGPVQKPSPEYIECMRRLQANLAYLATIADRAKKSGGVPPPGPAIMTPPPNMSSMNEIYSKLNELFPRTAKSAAGTPQPSPQGMQGNGNPSPSPAAESVV</sequence>
<dbReference type="STRING" id="1073089.A0A1L9RZ26"/>
<feature type="region of interest" description="Disordered" evidence="1">
    <location>
        <begin position="142"/>
        <end position="176"/>
    </location>
</feature>
<feature type="compositionally biased region" description="Pro residues" evidence="1">
    <location>
        <begin position="258"/>
        <end position="271"/>
    </location>
</feature>
<feature type="region of interest" description="Disordered" evidence="1">
    <location>
        <begin position="200"/>
        <end position="227"/>
    </location>
</feature>
<organism evidence="2 3">
    <name type="scientific">Aspergillus wentii DTO 134E9</name>
    <dbReference type="NCBI Taxonomy" id="1073089"/>
    <lineage>
        <taxon>Eukaryota</taxon>
        <taxon>Fungi</taxon>
        <taxon>Dikarya</taxon>
        <taxon>Ascomycota</taxon>
        <taxon>Pezizomycotina</taxon>
        <taxon>Eurotiomycetes</taxon>
        <taxon>Eurotiomycetidae</taxon>
        <taxon>Eurotiales</taxon>
        <taxon>Aspergillaceae</taxon>
        <taxon>Aspergillus</taxon>
        <taxon>Aspergillus subgen. Cremei</taxon>
    </lineage>
</organism>
<dbReference type="AlphaFoldDB" id="A0A1L9RZ26"/>
<feature type="compositionally biased region" description="Polar residues" evidence="1">
    <location>
        <begin position="100"/>
        <end position="118"/>
    </location>
</feature>
<feature type="compositionally biased region" description="Low complexity" evidence="1">
    <location>
        <begin position="162"/>
        <end position="172"/>
    </location>
</feature>
<evidence type="ECO:0000256" key="1">
    <source>
        <dbReference type="SAM" id="MobiDB-lite"/>
    </source>
</evidence>
<feature type="compositionally biased region" description="Polar residues" evidence="1">
    <location>
        <begin position="295"/>
        <end position="310"/>
    </location>
</feature>
<gene>
    <name evidence="2" type="ORF">ASPWEDRAFT_166284</name>
</gene>
<feature type="compositionally biased region" description="Low complexity" evidence="1">
    <location>
        <begin position="61"/>
        <end position="78"/>
    </location>
</feature>
<dbReference type="GeneID" id="63745816"/>
<evidence type="ECO:0000313" key="2">
    <source>
        <dbReference type="EMBL" id="OJJ40201.1"/>
    </source>
</evidence>
<reference evidence="3" key="1">
    <citation type="journal article" date="2017" name="Genome Biol.">
        <title>Comparative genomics reveals high biological diversity and specific adaptations in the industrially and medically important fungal genus Aspergillus.</title>
        <authorList>
            <person name="de Vries R.P."/>
            <person name="Riley R."/>
            <person name="Wiebenga A."/>
            <person name="Aguilar-Osorio G."/>
            <person name="Amillis S."/>
            <person name="Uchima C.A."/>
            <person name="Anderluh G."/>
            <person name="Asadollahi M."/>
            <person name="Askin M."/>
            <person name="Barry K."/>
            <person name="Battaglia E."/>
            <person name="Bayram O."/>
            <person name="Benocci T."/>
            <person name="Braus-Stromeyer S.A."/>
            <person name="Caldana C."/>
            <person name="Canovas D."/>
            <person name="Cerqueira G.C."/>
            <person name="Chen F."/>
            <person name="Chen W."/>
            <person name="Choi C."/>
            <person name="Clum A."/>
            <person name="Dos Santos R.A."/>
            <person name="Damasio A.R."/>
            <person name="Diallinas G."/>
            <person name="Emri T."/>
            <person name="Fekete E."/>
            <person name="Flipphi M."/>
            <person name="Freyberg S."/>
            <person name="Gallo A."/>
            <person name="Gournas C."/>
            <person name="Habgood R."/>
            <person name="Hainaut M."/>
            <person name="Harispe M.L."/>
            <person name="Henrissat B."/>
            <person name="Hilden K.S."/>
            <person name="Hope R."/>
            <person name="Hossain A."/>
            <person name="Karabika E."/>
            <person name="Karaffa L."/>
            <person name="Karanyi Z."/>
            <person name="Krasevec N."/>
            <person name="Kuo A."/>
            <person name="Kusch H."/>
            <person name="LaButti K."/>
            <person name="Lagendijk E.L."/>
            <person name="Lapidus A."/>
            <person name="Levasseur A."/>
            <person name="Lindquist E."/>
            <person name="Lipzen A."/>
            <person name="Logrieco A.F."/>
            <person name="MacCabe A."/>
            <person name="Maekelae M.R."/>
            <person name="Malavazi I."/>
            <person name="Melin P."/>
            <person name="Meyer V."/>
            <person name="Mielnichuk N."/>
            <person name="Miskei M."/>
            <person name="Molnar A.P."/>
            <person name="Mule G."/>
            <person name="Ngan C.Y."/>
            <person name="Orejas M."/>
            <person name="Orosz E."/>
            <person name="Ouedraogo J.P."/>
            <person name="Overkamp K.M."/>
            <person name="Park H.-S."/>
            <person name="Perrone G."/>
            <person name="Piumi F."/>
            <person name="Punt P.J."/>
            <person name="Ram A.F."/>
            <person name="Ramon A."/>
            <person name="Rauscher S."/>
            <person name="Record E."/>
            <person name="Riano-Pachon D.M."/>
            <person name="Robert V."/>
            <person name="Roehrig J."/>
            <person name="Ruller R."/>
            <person name="Salamov A."/>
            <person name="Salih N.S."/>
            <person name="Samson R.A."/>
            <person name="Sandor E."/>
            <person name="Sanguinetti M."/>
            <person name="Schuetze T."/>
            <person name="Sepcic K."/>
            <person name="Shelest E."/>
            <person name="Sherlock G."/>
            <person name="Sophianopoulou V."/>
            <person name="Squina F.M."/>
            <person name="Sun H."/>
            <person name="Susca A."/>
            <person name="Todd R.B."/>
            <person name="Tsang A."/>
            <person name="Unkles S.E."/>
            <person name="van de Wiele N."/>
            <person name="van Rossen-Uffink D."/>
            <person name="Oliveira J.V."/>
            <person name="Vesth T.C."/>
            <person name="Visser J."/>
            <person name="Yu J.-H."/>
            <person name="Zhou M."/>
            <person name="Andersen M.R."/>
            <person name="Archer D.B."/>
            <person name="Baker S.E."/>
            <person name="Benoit I."/>
            <person name="Brakhage A.A."/>
            <person name="Braus G.H."/>
            <person name="Fischer R."/>
            <person name="Frisvad J.C."/>
            <person name="Goldman G.H."/>
            <person name="Houbraken J."/>
            <person name="Oakley B."/>
            <person name="Pocsi I."/>
            <person name="Scazzocchio C."/>
            <person name="Seiboth B."/>
            <person name="vanKuyk P.A."/>
            <person name="Wortman J."/>
            <person name="Dyer P.S."/>
            <person name="Grigoriev I.V."/>
        </authorList>
    </citation>
    <scope>NUCLEOTIDE SEQUENCE [LARGE SCALE GENOMIC DNA]</scope>
    <source>
        <strain evidence="3">DTO 134E9</strain>
    </source>
</reference>
<keyword evidence="3" id="KW-1185">Reference proteome</keyword>
<evidence type="ECO:0000313" key="3">
    <source>
        <dbReference type="Proteomes" id="UP000184383"/>
    </source>
</evidence>
<proteinExistence type="predicted"/>